<keyword evidence="2" id="KW-1185">Reference proteome</keyword>
<comment type="caution">
    <text evidence="1">The sequence shown here is derived from an EMBL/GenBank/DDBJ whole genome shotgun (WGS) entry which is preliminary data.</text>
</comment>
<name>A0A1E3GP51_9HYPH</name>
<evidence type="ECO:0000313" key="1">
    <source>
        <dbReference type="EMBL" id="ODN65787.1"/>
    </source>
</evidence>
<gene>
    <name evidence="1" type="ORF">A6302_04495</name>
</gene>
<sequence length="339" mass="37704">MRDLPERAQDSPFLEQREAEAAFLRIGLALQVAALRARNRDIERPLLVVADQVVGHRDGDPAERFGAPKDVPRPEISVGNLLDVIVDCHLELKLAAPGSQPDLGFDDARELERIPFDLRGLQEKRRAEAREIIALPSQRLLGDVVTERNFGEGVADRLAHHGAVRADLDLPHRGRVDQRRLVRRAVVDGSPPSVLPVIVDARKRATMPDDQHDGRRVRIGGRQIERLDRAGYLGLQLEHALYLGRQRLFVDGRRVEGYLVLQFDLEGVVELAVVAELSGEVKALRILEGFAFMEICPDASAELIWLPVKLLRPCHIELLLDNGGERGDALFLGEGPDPS</sequence>
<reference evidence="1 2" key="1">
    <citation type="submission" date="2016-07" db="EMBL/GenBank/DDBJ databases">
        <title>Draft Genome Sequence of Methylobrevis pamukkalensis PK2.</title>
        <authorList>
            <person name="Vasilenko O.V."/>
            <person name="Doronina N.V."/>
            <person name="Shmareva M.N."/>
            <person name="Tarlachkov S.V."/>
            <person name="Mustakhimov I."/>
            <person name="Trotsenko Y.A."/>
        </authorList>
    </citation>
    <scope>NUCLEOTIDE SEQUENCE [LARGE SCALE GENOMIC DNA]</scope>
    <source>
        <strain evidence="1 2">PK2</strain>
    </source>
</reference>
<accession>A0A1E3GP51</accession>
<protein>
    <submittedName>
        <fullName evidence="1">Uncharacterized protein</fullName>
    </submittedName>
</protein>
<proteinExistence type="predicted"/>
<evidence type="ECO:0000313" key="2">
    <source>
        <dbReference type="Proteomes" id="UP000094622"/>
    </source>
</evidence>
<dbReference type="AlphaFoldDB" id="A0A1E3GP51"/>
<dbReference type="EMBL" id="MCRJ01000253">
    <property type="protein sequence ID" value="ODN65787.1"/>
    <property type="molecule type" value="Genomic_DNA"/>
</dbReference>
<organism evidence="1 2">
    <name type="scientific">Methylobrevis pamukkalensis</name>
    <dbReference type="NCBI Taxonomy" id="1439726"/>
    <lineage>
        <taxon>Bacteria</taxon>
        <taxon>Pseudomonadati</taxon>
        <taxon>Pseudomonadota</taxon>
        <taxon>Alphaproteobacteria</taxon>
        <taxon>Hyphomicrobiales</taxon>
        <taxon>Pleomorphomonadaceae</taxon>
        <taxon>Methylobrevis</taxon>
    </lineage>
</organism>
<dbReference type="Proteomes" id="UP000094622">
    <property type="component" value="Unassembled WGS sequence"/>
</dbReference>